<keyword evidence="6" id="KW-0106">Calcium</keyword>
<dbReference type="ESTHER" id="sphxe-a0a401IYY6">
    <property type="family name" value="Tannase"/>
</dbReference>
<evidence type="ECO:0000256" key="5">
    <source>
        <dbReference type="ARBA" id="ARBA00022801"/>
    </source>
</evidence>
<comment type="caution">
    <text evidence="9">The sequence shown here is derived from an EMBL/GenBank/DDBJ whole genome shotgun (WGS) entry which is preliminary data.</text>
</comment>
<protein>
    <submittedName>
        <fullName evidence="9">Mono(Ethylene terephthalate) hydrolase</fullName>
    </submittedName>
</protein>
<evidence type="ECO:0000256" key="6">
    <source>
        <dbReference type="ARBA" id="ARBA00022837"/>
    </source>
</evidence>
<keyword evidence="3" id="KW-0479">Metal-binding</keyword>
<dbReference type="Gene3D" id="3.40.50.1820">
    <property type="entry name" value="alpha/beta hydrolase"/>
    <property type="match status" value="1"/>
</dbReference>
<evidence type="ECO:0000313" key="10">
    <source>
        <dbReference type="Proteomes" id="UP000290975"/>
    </source>
</evidence>
<dbReference type="InterPro" id="IPR029058">
    <property type="entry name" value="AB_hydrolase_fold"/>
</dbReference>
<comment type="similarity">
    <text evidence="1">Belongs to the tannase family.</text>
</comment>
<evidence type="ECO:0000256" key="2">
    <source>
        <dbReference type="ARBA" id="ARBA00022487"/>
    </source>
</evidence>
<evidence type="ECO:0000313" key="9">
    <source>
        <dbReference type="EMBL" id="GBH29579.1"/>
    </source>
</evidence>
<dbReference type="PANTHER" id="PTHR33938">
    <property type="entry name" value="FERULOYL ESTERASE B-RELATED"/>
    <property type="match status" value="1"/>
</dbReference>
<dbReference type="GO" id="GO:0046872">
    <property type="term" value="F:metal ion binding"/>
    <property type="evidence" value="ECO:0007669"/>
    <property type="project" value="UniProtKB-KW"/>
</dbReference>
<evidence type="ECO:0000256" key="1">
    <source>
        <dbReference type="ARBA" id="ARBA00006249"/>
    </source>
</evidence>
<dbReference type="EMBL" id="BBQY01000001">
    <property type="protein sequence ID" value="GBH29579.1"/>
    <property type="molecule type" value="Genomic_DNA"/>
</dbReference>
<dbReference type="Proteomes" id="UP000290975">
    <property type="component" value="Unassembled WGS sequence"/>
</dbReference>
<evidence type="ECO:0000256" key="8">
    <source>
        <dbReference type="SAM" id="SignalP"/>
    </source>
</evidence>
<organism evidence="9 10">
    <name type="scientific">Sphingobium xenophagum</name>
    <dbReference type="NCBI Taxonomy" id="121428"/>
    <lineage>
        <taxon>Bacteria</taxon>
        <taxon>Pseudomonadati</taxon>
        <taxon>Pseudomonadota</taxon>
        <taxon>Alphaproteobacteria</taxon>
        <taxon>Sphingomonadales</taxon>
        <taxon>Sphingomonadaceae</taxon>
        <taxon>Sphingobium</taxon>
    </lineage>
</organism>
<dbReference type="SUPFAM" id="SSF53474">
    <property type="entry name" value="alpha/beta-Hydrolases"/>
    <property type="match status" value="1"/>
</dbReference>
<keyword evidence="4 8" id="KW-0732">Signal</keyword>
<evidence type="ECO:0000256" key="3">
    <source>
        <dbReference type="ARBA" id="ARBA00022723"/>
    </source>
</evidence>
<keyword evidence="2" id="KW-0719">Serine esterase</keyword>
<dbReference type="PANTHER" id="PTHR33938:SF15">
    <property type="entry name" value="FERULOYL ESTERASE B-RELATED"/>
    <property type="match status" value="1"/>
</dbReference>
<dbReference type="AlphaFoldDB" id="A0A401IYY6"/>
<keyword evidence="10" id="KW-1185">Reference proteome</keyword>
<dbReference type="GO" id="GO:0052689">
    <property type="term" value="F:carboxylic ester hydrolase activity"/>
    <property type="evidence" value="ECO:0007669"/>
    <property type="project" value="UniProtKB-KW"/>
</dbReference>
<keyword evidence="5 9" id="KW-0378">Hydrolase</keyword>
<reference evidence="9 10" key="1">
    <citation type="submission" date="2014-12" db="EMBL/GenBank/DDBJ databases">
        <title>Whole genome sequencing of Sphingobium xenophagum OW59.</title>
        <authorList>
            <person name="Ohta Y."/>
            <person name="Nishi S."/>
            <person name="Hatada Y."/>
        </authorList>
    </citation>
    <scope>NUCLEOTIDE SEQUENCE [LARGE SCALE GENOMIC DNA]</scope>
    <source>
        <strain evidence="9 10">OW59</strain>
    </source>
</reference>
<sequence length="575" mass="60514">MMLHSKAIAPTGLLALLGACAAIGPTSPSAGESPLSLSDRCTALSAKLMTGAPVNTLVVSTSEWKEGGAAKQAGADAQAPLPSHCLVEGYYGEHQGRVGGPYRTGFRMRLPLDWNGRFFFEGGGGSNGMIRDATGLNGAGNPSALERGYAVIAQDSGHDNDSNNVPAYGGQMVFGHDPQARADYGHASLKPTYDLGQYIVTAFYGRESSTNIFWGCSKGGQEGMAFAQRYPKAFDGIVAMAPGMSLPRAALAQAWDTQALAEIFKARGEKPTVEGFRTLFSRQQFDLVNKATLAACDRLDGAQDGVVAAIGQCTTAVVEPELRARQCSAQRKNDCLDKAQIDALVKIMDGPHDAAGKALYANWAWDSGVGSPGWQVWKTGLVGGPPSLNVVLGGNALASIFTTPPTPVQPDPERLLAWQLAFDFKAGAGKIYAAEPPFATSAWQDVGMRSTDLSAFRDHGGKLIVPHGGSDPVFSVLDTINWWNGVNAANAGAADNFVRVFPVPGMTHCGGGPATDHFDSLSALERWVIDGKAPASIPAFAGKEAPWPGREMPLCPYPQIALANGANGYRCGMQP</sequence>
<feature type="chain" id="PRO_5019325081" evidence="8">
    <location>
        <begin position="22"/>
        <end position="575"/>
    </location>
</feature>
<keyword evidence="7" id="KW-1015">Disulfide bond</keyword>
<gene>
    <name evidence="9" type="ORF">MBESOW_P0833</name>
</gene>
<evidence type="ECO:0000256" key="7">
    <source>
        <dbReference type="ARBA" id="ARBA00023157"/>
    </source>
</evidence>
<dbReference type="InterPro" id="IPR011118">
    <property type="entry name" value="Tannase/feruloyl_esterase"/>
</dbReference>
<accession>A0A401IYY6</accession>
<evidence type="ECO:0000256" key="4">
    <source>
        <dbReference type="ARBA" id="ARBA00022729"/>
    </source>
</evidence>
<feature type="signal peptide" evidence="8">
    <location>
        <begin position="1"/>
        <end position="21"/>
    </location>
</feature>
<dbReference type="Pfam" id="PF07519">
    <property type="entry name" value="Tannase"/>
    <property type="match status" value="1"/>
</dbReference>
<proteinExistence type="inferred from homology"/>
<dbReference type="PROSITE" id="PS51257">
    <property type="entry name" value="PROKAR_LIPOPROTEIN"/>
    <property type="match status" value="1"/>
</dbReference>
<name>A0A401IYY6_SPHXE</name>